<evidence type="ECO:0000259" key="3">
    <source>
        <dbReference type="Pfam" id="PF14368"/>
    </source>
</evidence>
<accession>A0A103XYW2</accession>
<feature type="compositionally biased region" description="Polar residues" evidence="1">
    <location>
        <begin position="100"/>
        <end position="111"/>
    </location>
</feature>
<dbReference type="Proteomes" id="UP000243975">
    <property type="component" value="Unassembled WGS sequence"/>
</dbReference>
<feature type="compositionally biased region" description="Low complexity" evidence="1">
    <location>
        <begin position="112"/>
        <end position="123"/>
    </location>
</feature>
<dbReference type="SUPFAM" id="SSF47699">
    <property type="entry name" value="Bifunctional inhibitor/lipid-transfer protein/seed storage 2S albumin"/>
    <property type="match status" value="1"/>
</dbReference>
<evidence type="ECO:0000256" key="2">
    <source>
        <dbReference type="SAM" id="SignalP"/>
    </source>
</evidence>
<evidence type="ECO:0000313" key="4">
    <source>
        <dbReference type="EMBL" id="KVH99453.1"/>
    </source>
</evidence>
<comment type="caution">
    <text evidence="4">The sequence shown here is derived from an EMBL/GenBank/DDBJ whole genome shotgun (WGS) entry which is preliminary data.</text>
</comment>
<dbReference type="InterPro" id="IPR036312">
    <property type="entry name" value="Bifun_inhib/LTP/seed_sf"/>
</dbReference>
<keyword evidence="2" id="KW-0732">Signal</keyword>
<dbReference type="Gramene" id="KVH99453">
    <property type="protein sequence ID" value="KVH99453"/>
    <property type="gene ID" value="Ccrd_022313"/>
</dbReference>
<name>A0A103XYW2_CYNCS</name>
<protein>
    <submittedName>
        <fullName evidence="4">Bifunctional inhibitor/plant lipid transfer protein/seed storage helical domain-containing protein</fullName>
    </submittedName>
</protein>
<dbReference type="STRING" id="59895.A0A103XYW2"/>
<organism evidence="4 5">
    <name type="scientific">Cynara cardunculus var. scolymus</name>
    <name type="common">Globe artichoke</name>
    <name type="synonym">Cynara scolymus</name>
    <dbReference type="NCBI Taxonomy" id="59895"/>
    <lineage>
        <taxon>Eukaryota</taxon>
        <taxon>Viridiplantae</taxon>
        <taxon>Streptophyta</taxon>
        <taxon>Embryophyta</taxon>
        <taxon>Tracheophyta</taxon>
        <taxon>Spermatophyta</taxon>
        <taxon>Magnoliopsida</taxon>
        <taxon>eudicotyledons</taxon>
        <taxon>Gunneridae</taxon>
        <taxon>Pentapetalae</taxon>
        <taxon>asterids</taxon>
        <taxon>campanulids</taxon>
        <taxon>Asterales</taxon>
        <taxon>Asteraceae</taxon>
        <taxon>Carduoideae</taxon>
        <taxon>Cardueae</taxon>
        <taxon>Carduinae</taxon>
        <taxon>Cynara</taxon>
    </lineage>
</organism>
<feature type="compositionally biased region" description="Polar residues" evidence="1">
    <location>
        <begin position="128"/>
        <end position="162"/>
    </location>
</feature>
<dbReference type="CDD" id="cd00010">
    <property type="entry name" value="AAI_LTSS"/>
    <property type="match status" value="1"/>
</dbReference>
<sequence>MAFRCLVLVAIAVAMCSMVVPIYSQISTPCSPSMITSFTPCLNFITNSTTNATSTPTADCCNSLKTVTSSGTDCLCMIATAAAATPIPSPGPAALGPTLSPGSSSTVPEAQSPTSTPESNTTPALTPDSDTTPALTPPSTSGDSGVSTTNPASRPTVTPSAATSTYPHATYILATSGAMLMIKSFLLG</sequence>
<feature type="region of interest" description="Disordered" evidence="1">
    <location>
        <begin position="92"/>
        <end position="162"/>
    </location>
</feature>
<feature type="chain" id="PRO_5007119222" evidence="2">
    <location>
        <begin position="25"/>
        <end position="188"/>
    </location>
</feature>
<feature type="signal peptide" evidence="2">
    <location>
        <begin position="1"/>
        <end position="24"/>
    </location>
</feature>
<keyword evidence="5" id="KW-1185">Reference proteome</keyword>
<dbReference type="AlphaFoldDB" id="A0A103XYW2"/>
<dbReference type="EMBL" id="LEKV01003530">
    <property type="protein sequence ID" value="KVH99453.1"/>
    <property type="molecule type" value="Genomic_DNA"/>
</dbReference>
<proteinExistence type="predicted"/>
<dbReference type="Gene3D" id="1.10.110.10">
    <property type="entry name" value="Plant lipid-transfer and hydrophobic proteins"/>
    <property type="match status" value="1"/>
</dbReference>
<evidence type="ECO:0000256" key="1">
    <source>
        <dbReference type="SAM" id="MobiDB-lite"/>
    </source>
</evidence>
<evidence type="ECO:0000313" key="5">
    <source>
        <dbReference type="Proteomes" id="UP000243975"/>
    </source>
</evidence>
<dbReference type="Pfam" id="PF14368">
    <property type="entry name" value="LTP_2"/>
    <property type="match status" value="1"/>
</dbReference>
<dbReference type="InterPro" id="IPR016140">
    <property type="entry name" value="Bifunc_inhib/LTP/seed_store"/>
</dbReference>
<reference evidence="4 5" key="1">
    <citation type="journal article" date="2016" name="Sci. Rep.">
        <title>The genome sequence of the outbreeding globe artichoke constructed de novo incorporating a phase-aware low-pass sequencing strategy of F1 progeny.</title>
        <authorList>
            <person name="Scaglione D."/>
            <person name="Reyes-Chin-Wo S."/>
            <person name="Acquadro A."/>
            <person name="Froenicke L."/>
            <person name="Portis E."/>
            <person name="Beitel C."/>
            <person name="Tirone M."/>
            <person name="Mauro R."/>
            <person name="Lo Monaco A."/>
            <person name="Mauromicale G."/>
            <person name="Faccioli P."/>
            <person name="Cattivelli L."/>
            <person name="Rieseberg L."/>
            <person name="Michelmore R."/>
            <person name="Lanteri S."/>
        </authorList>
    </citation>
    <scope>NUCLEOTIDE SEQUENCE [LARGE SCALE GENOMIC DNA]</scope>
    <source>
        <strain evidence="4">2C</strain>
    </source>
</reference>
<gene>
    <name evidence="4" type="ORF">Ccrd_022313</name>
</gene>
<dbReference type="OMA" id="TINTPCT"/>
<feature type="domain" description="Bifunctional inhibitor/plant lipid transfer protein/seed storage helical" evidence="3">
    <location>
        <begin position="13"/>
        <end position="84"/>
    </location>
</feature>